<dbReference type="EMBL" id="WBKO01000001">
    <property type="protein sequence ID" value="MDV2481172.1"/>
    <property type="molecule type" value="Genomic_DNA"/>
</dbReference>
<feature type="transmembrane region" description="Helical" evidence="1">
    <location>
        <begin position="69"/>
        <end position="88"/>
    </location>
</feature>
<dbReference type="PIRSF" id="PIRSF002599">
    <property type="entry name" value="Cold_shock_A"/>
    <property type="match status" value="1"/>
</dbReference>
<evidence type="ECO:0000313" key="3">
    <source>
        <dbReference type="Proteomes" id="UP001281203"/>
    </source>
</evidence>
<dbReference type="RefSeq" id="WP_317064168.1">
    <property type="nucleotide sequence ID" value="NZ_WBKO01000001.1"/>
</dbReference>
<keyword evidence="3" id="KW-1185">Reference proteome</keyword>
<evidence type="ECO:0000313" key="2">
    <source>
        <dbReference type="EMBL" id="MDV2481172.1"/>
    </source>
</evidence>
<organism evidence="2 3">
    <name type="scientific">Methanoculleus caldifontis</name>
    <dbReference type="NCBI Taxonomy" id="2651577"/>
    <lineage>
        <taxon>Archaea</taxon>
        <taxon>Methanobacteriati</taxon>
        <taxon>Methanobacteriota</taxon>
        <taxon>Stenosarchaea group</taxon>
        <taxon>Methanomicrobia</taxon>
        <taxon>Methanomicrobiales</taxon>
        <taxon>Methanomicrobiaceae</taxon>
        <taxon>Methanoculleus</taxon>
    </lineage>
</organism>
<gene>
    <name evidence="2" type="ORF">F8E02_03935</name>
</gene>
<sequence length="89" mass="9615">MILIAATAYFLVNAAAFVAYGRDKQFAAKGARRTPERRLLGLALIGPFGALAAMRLFRHKTQKGKFRLVPVFLCLHLALFAALALGLAG</sequence>
<proteinExistence type="predicted"/>
<dbReference type="Proteomes" id="UP001281203">
    <property type="component" value="Unassembled WGS sequence"/>
</dbReference>
<dbReference type="Pfam" id="PF06961">
    <property type="entry name" value="DUF1294"/>
    <property type="match status" value="1"/>
</dbReference>
<keyword evidence="1" id="KW-0472">Membrane</keyword>
<comment type="caution">
    <text evidence="2">The sequence shown here is derived from an EMBL/GenBank/DDBJ whole genome shotgun (WGS) entry which is preliminary data.</text>
</comment>
<name>A0ABU3X0L5_9EURY</name>
<evidence type="ECO:0000256" key="1">
    <source>
        <dbReference type="SAM" id="Phobius"/>
    </source>
</evidence>
<accession>A0ABU3X0L5</accession>
<dbReference type="InterPro" id="IPR012156">
    <property type="entry name" value="Cold_shock_CspA"/>
</dbReference>
<reference evidence="2 3" key="1">
    <citation type="submission" date="2019-10" db="EMBL/GenBank/DDBJ databases">
        <title>Isolation and characterization of Methanoculleus sp. Wushi-C6 from a hot spring well.</title>
        <authorList>
            <person name="Chen S.-C."/>
            <person name="Lan Z.-H."/>
            <person name="You Y.-T."/>
            <person name="Lai M.-C."/>
        </authorList>
    </citation>
    <scope>NUCLEOTIDE SEQUENCE [LARGE SCALE GENOMIC DNA]</scope>
    <source>
        <strain evidence="2 3">Wushi-C6</strain>
    </source>
</reference>
<protein>
    <submittedName>
        <fullName evidence="2">DUF1294 domain-containing protein</fullName>
    </submittedName>
</protein>
<feature type="transmembrane region" description="Helical" evidence="1">
    <location>
        <begin position="38"/>
        <end position="57"/>
    </location>
</feature>
<dbReference type="InterPro" id="IPR010718">
    <property type="entry name" value="DUF1294"/>
</dbReference>
<keyword evidence="1" id="KW-1133">Transmembrane helix</keyword>
<keyword evidence="1" id="KW-0812">Transmembrane</keyword>